<organism evidence="1">
    <name type="scientific">Siphoviridae sp. ct2hZ16</name>
    <dbReference type="NCBI Taxonomy" id="2826276"/>
    <lineage>
        <taxon>Viruses</taxon>
        <taxon>Duplodnaviria</taxon>
        <taxon>Heunggongvirae</taxon>
        <taxon>Uroviricota</taxon>
        <taxon>Caudoviricetes</taxon>
    </lineage>
</organism>
<evidence type="ECO:0000313" key="1">
    <source>
        <dbReference type="EMBL" id="DAE22787.1"/>
    </source>
</evidence>
<sequence length="68" mass="8045">MLSPCKDCPDRALHCHSRCEKYQIYTEWCEARREKRKQEQAADDAAAQRGAKIRRDCQRFGYCKYGKS</sequence>
<dbReference type="EMBL" id="BK015739">
    <property type="protein sequence ID" value="DAE22787.1"/>
    <property type="molecule type" value="Genomic_DNA"/>
</dbReference>
<reference evidence="1" key="1">
    <citation type="journal article" date="2021" name="Proc. Natl. Acad. Sci. U.S.A.">
        <title>A Catalog of Tens of Thousands of Viruses from Human Metagenomes Reveals Hidden Associations with Chronic Diseases.</title>
        <authorList>
            <person name="Tisza M.J."/>
            <person name="Buck C.B."/>
        </authorList>
    </citation>
    <scope>NUCLEOTIDE SEQUENCE</scope>
    <source>
        <strain evidence="1">Ct2hZ16</strain>
    </source>
</reference>
<accession>A0A8S5QVA1</accession>
<proteinExistence type="predicted"/>
<name>A0A8S5QVA1_9CAUD</name>
<protein>
    <submittedName>
        <fullName evidence="1">Uncharacterized protein</fullName>
    </submittedName>
</protein>